<dbReference type="Proteomes" id="UP000316621">
    <property type="component" value="Chromosome 2"/>
</dbReference>
<reference evidence="2 4" key="1">
    <citation type="journal article" date="2018" name="Science">
        <title>The opium poppy genome and morphinan production.</title>
        <authorList>
            <person name="Guo L."/>
            <person name="Winzer T."/>
            <person name="Yang X."/>
            <person name="Li Y."/>
            <person name="Ning Z."/>
            <person name="He Z."/>
            <person name="Teodor R."/>
            <person name="Lu Y."/>
            <person name="Bowser T.A."/>
            <person name="Graham I.A."/>
            <person name="Ye K."/>
        </authorList>
    </citation>
    <scope>NUCLEOTIDE SEQUENCE [LARGE SCALE GENOMIC DNA]</scope>
    <source>
        <strain evidence="4">cv. HN1</strain>
        <tissue evidence="2">Leaves</tissue>
    </source>
</reference>
<dbReference type="InterPro" id="IPR029063">
    <property type="entry name" value="SAM-dependent_MTases_sf"/>
</dbReference>
<dbReference type="Gramene" id="RZC49696">
    <property type="protein sequence ID" value="RZC49696"/>
    <property type="gene ID" value="C5167_018136"/>
</dbReference>
<dbReference type="Gramene" id="RZC49692">
    <property type="protein sequence ID" value="RZC49692"/>
    <property type="gene ID" value="C5167_018138"/>
</dbReference>
<dbReference type="Gene3D" id="3.40.50.150">
    <property type="entry name" value="Vaccinia Virus protein VP39"/>
    <property type="match status" value="1"/>
</dbReference>
<evidence type="ECO:0000313" key="1">
    <source>
        <dbReference type="EMBL" id="RZC49692.1"/>
    </source>
</evidence>
<dbReference type="Gramene" id="RZC49694">
    <property type="protein sequence ID" value="RZC49694"/>
    <property type="gene ID" value="C5167_018137"/>
</dbReference>
<dbReference type="AlphaFoldDB" id="A0A4Y7ILD2"/>
<sequence length="102" mass="11521">MQRSMVSMILGMTRKYFMVASQDIKEVLGNGSANAFEKVMGMDSGRNETTIMEIYKAFPHIKCTLYDLHHVTSNTHDHPNIEKVLDDPSSCMTGTMNTVSRF</sequence>
<evidence type="ECO:0000313" key="3">
    <source>
        <dbReference type="EMBL" id="RZC49696.1"/>
    </source>
</evidence>
<evidence type="ECO:0000313" key="4">
    <source>
        <dbReference type="Proteomes" id="UP000316621"/>
    </source>
</evidence>
<proteinExistence type="predicted"/>
<dbReference type="STRING" id="3469.A0A4Y7ILD2"/>
<name>A0A4Y7ILD2_PAPSO</name>
<dbReference type="EMBL" id="CM010716">
    <property type="protein sequence ID" value="RZC49696.1"/>
    <property type="molecule type" value="Genomic_DNA"/>
</dbReference>
<dbReference type="EMBL" id="CM010716">
    <property type="protein sequence ID" value="RZC49692.1"/>
    <property type="molecule type" value="Genomic_DNA"/>
</dbReference>
<organism evidence="2 4">
    <name type="scientific">Papaver somniferum</name>
    <name type="common">Opium poppy</name>
    <dbReference type="NCBI Taxonomy" id="3469"/>
    <lineage>
        <taxon>Eukaryota</taxon>
        <taxon>Viridiplantae</taxon>
        <taxon>Streptophyta</taxon>
        <taxon>Embryophyta</taxon>
        <taxon>Tracheophyta</taxon>
        <taxon>Spermatophyta</taxon>
        <taxon>Magnoliopsida</taxon>
        <taxon>Ranunculales</taxon>
        <taxon>Papaveraceae</taxon>
        <taxon>Papaveroideae</taxon>
        <taxon>Papaver</taxon>
    </lineage>
</organism>
<accession>A0A4Y7ILD2</accession>
<keyword evidence="4" id="KW-1185">Reference proteome</keyword>
<protein>
    <submittedName>
        <fullName evidence="2">Uncharacterized protein</fullName>
    </submittedName>
</protein>
<evidence type="ECO:0000313" key="2">
    <source>
        <dbReference type="EMBL" id="RZC49694.1"/>
    </source>
</evidence>
<gene>
    <name evidence="3" type="ORF">C5167_018136</name>
    <name evidence="2" type="ORF">C5167_018137</name>
    <name evidence="1" type="ORF">C5167_018138</name>
</gene>
<dbReference type="EMBL" id="CM010716">
    <property type="protein sequence ID" value="RZC49694.1"/>
    <property type="molecule type" value="Genomic_DNA"/>
</dbReference>